<keyword evidence="9" id="KW-0106">Calcium</keyword>
<evidence type="ECO:0000313" key="13">
    <source>
        <dbReference type="EMBL" id="PIR96930.1"/>
    </source>
</evidence>
<dbReference type="GO" id="GO:0030976">
    <property type="term" value="F:thiamine pyrophosphate binding"/>
    <property type="evidence" value="ECO:0007669"/>
    <property type="project" value="TreeGrafter"/>
</dbReference>
<proteinExistence type="inferred from homology"/>
<dbReference type="Gene3D" id="3.40.50.970">
    <property type="match status" value="2"/>
</dbReference>
<dbReference type="InterPro" id="IPR020826">
    <property type="entry name" value="Transketolase_BS"/>
</dbReference>
<comment type="similarity">
    <text evidence="5">Belongs to the transketolase family.</text>
</comment>
<organism evidence="13 14">
    <name type="scientific">Candidatus Doudnabacteria bacterium CG10_big_fil_rev_8_21_14_0_10_41_10</name>
    <dbReference type="NCBI Taxonomy" id="1974551"/>
    <lineage>
        <taxon>Bacteria</taxon>
        <taxon>Candidatus Doudnaibacteriota</taxon>
    </lineage>
</organism>
<evidence type="ECO:0000256" key="8">
    <source>
        <dbReference type="ARBA" id="ARBA00022723"/>
    </source>
</evidence>
<dbReference type="EMBL" id="PFAJ01000053">
    <property type="protein sequence ID" value="PIR96930.1"/>
    <property type="molecule type" value="Genomic_DNA"/>
</dbReference>
<dbReference type="InterPro" id="IPR005475">
    <property type="entry name" value="Transketolase-like_Pyr-bd"/>
</dbReference>
<dbReference type="Pfam" id="PF02779">
    <property type="entry name" value="Transket_pyr"/>
    <property type="match status" value="1"/>
</dbReference>
<dbReference type="InterPro" id="IPR029061">
    <property type="entry name" value="THDP-binding"/>
</dbReference>
<comment type="cofactor">
    <cofactor evidence="4">
        <name>thiamine diphosphate</name>
        <dbReference type="ChEBI" id="CHEBI:58937"/>
    </cofactor>
</comment>
<comment type="cofactor">
    <cofactor evidence="2">
        <name>Mn(2+)</name>
        <dbReference type="ChEBI" id="CHEBI:29035"/>
    </cofactor>
</comment>
<keyword evidence="11" id="KW-0786">Thiamine pyrophosphate</keyword>
<evidence type="ECO:0000256" key="1">
    <source>
        <dbReference type="ARBA" id="ARBA00001913"/>
    </source>
</evidence>
<evidence type="ECO:0000256" key="4">
    <source>
        <dbReference type="ARBA" id="ARBA00001964"/>
    </source>
</evidence>
<comment type="subunit">
    <text evidence="6">Homodimer.</text>
</comment>
<dbReference type="InterPro" id="IPR005474">
    <property type="entry name" value="Transketolase_N"/>
</dbReference>
<evidence type="ECO:0000256" key="6">
    <source>
        <dbReference type="ARBA" id="ARBA00011738"/>
    </source>
</evidence>
<dbReference type="SUPFAM" id="SSF52518">
    <property type="entry name" value="Thiamin diphosphate-binding fold (THDP-binding)"/>
    <property type="match status" value="2"/>
</dbReference>
<sequence>MDKNKLQKIAKLIRYYILASTTKAGSGHLTSSLSATDLMVGLMFGWMFRFDLEDPKYLNNDRLIFSKGHASPLFYALWAVARNSPSTFSLIREGELKNFRRFTSRLEGHPTLQFPYTEAATGSLGQGLSIGLGMALNAKLEKLPYKTYVLMGDSEVAEGSVWEAMEIATYYKLNNLVGIIDVNRLGQRGETLHGYDMKVYENKAKAFGWETVVIDGHDMGEILKAFNKATPTTLAAKTAIPPCAEGDKPMMIIAKTLKGKGVSFLEDKDGWHGKVLNQEQFKDAVEELGEIDKSIRGTIVKPEKIQISKSKLKIKSKFQNPNYKLGDNVATRKAYGDALVKIAEADHRVVALDAETSNSTCSETLKKFAPERFFEMFIAEQNMVGTALGLSRRGKIPFVSTFAAFFTRAFDQIRMSQYSNANIKFVGSHAGVSIGEDGASQMALEDISMFRAVHGSTVLYPSDAVSAEKLTAAAAEHKGNVFIRTTRSATPVVYKSTEKFKIGGSKVLKKSSKDKVTVIGAGITLHEALKAYDELRKKNINIRVIDLYSVKPIDVETIKKAAQETKAIITVEDHYHEGGIGEAVLYCLAELVKVQVPVYILAVRKIARSGKPEELLRYEEIDSTAIVKKVLALRNTN</sequence>
<dbReference type="PANTHER" id="PTHR43195:SF1">
    <property type="entry name" value="FI06132P-RELATED"/>
    <property type="match status" value="1"/>
</dbReference>
<name>A0A2H0VF66_9BACT</name>
<keyword evidence="8" id="KW-0479">Metal-binding</keyword>
<accession>A0A2H0VF66</accession>
<dbReference type="AlphaFoldDB" id="A0A2H0VF66"/>
<dbReference type="Gene3D" id="3.40.50.920">
    <property type="match status" value="1"/>
</dbReference>
<dbReference type="PANTHER" id="PTHR43195">
    <property type="entry name" value="TRANSKETOLASE"/>
    <property type="match status" value="1"/>
</dbReference>
<gene>
    <name evidence="13" type="ORF">COT91_04090</name>
</gene>
<keyword evidence="10" id="KW-0460">Magnesium</keyword>
<dbReference type="CDD" id="cd07033">
    <property type="entry name" value="TPP_PYR_DXS_TK_like"/>
    <property type="match status" value="1"/>
</dbReference>
<dbReference type="GO" id="GO:0005737">
    <property type="term" value="C:cytoplasm"/>
    <property type="evidence" value="ECO:0007669"/>
    <property type="project" value="UniProtKB-ARBA"/>
</dbReference>
<dbReference type="InterPro" id="IPR033248">
    <property type="entry name" value="Transketolase_C"/>
</dbReference>
<evidence type="ECO:0000256" key="3">
    <source>
        <dbReference type="ARBA" id="ARBA00001946"/>
    </source>
</evidence>
<dbReference type="FunFam" id="3.40.50.970:FF:000129">
    <property type="entry name" value="Transketolase"/>
    <property type="match status" value="1"/>
</dbReference>
<dbReference type="SMART" id="SM00861">
    <property type="entry name" value="Transket_pyr"/>
    <property type="match status" value="1"/>
</dbReference>
<evidence type="ECO:0000256" key="7">
    <source>
        <dbReference type="ARBA" id="ARBA00022679"/>
    </source>
</evidence>
<evidence type="ECO:0000256" key="10">
    <source>
        <dbReference type="ARBA" id="ARBA00022842"/>
    </source>
</evidence>
<evidence type="ECO:0000256" key="9">
    <source>
        <dbReference type="ARBA" id="ARBA00022837"/>
    </source>
</evidence>
<dbReference type="NCBIfam" id="NF004559">
    <property type="entry name" value="PRK05899.2-5"/>
    <property type="match status" value="1"/>
</dbReference>
<keyword evidence="7" id="KW-0808">Transferase</keyword>
<evidence type="ECO:0000259" key="12">
    <source>
        <dbReference type="SMART" id="SM00861"/>
    </source>
</evidence>
<dbReference type="InterPro" id="IPR051424">
    <property type="entry name" value="Transketolase-like"/>
</dbReference>
<dbReference type="GO" id="GO:0046872">
    <property type="term" value="F:metal ion binding"/>
    <property type="evidence" value="ECO:0007669"/>
    <property type="project" value="UniProtKB-KW"/>
</dbReference>
<dbReference type="Pfam" id="PF00456">
    <property type="entry name" value="Transketolase_N"/>
    <property type="match status" value="1"/>
</dbReference>
<dbReference type="Proteomes" id="UP000230557">
    <property type="component" value="Unassembled WGS sequence"/>
</dbReference>
<evidence type="ECO:0000256" key="5">
    <source>
        <dbReference type="ARBA" id="ARBA00007131"/>
    </source>
</evidence>
<comment type="caution">
    <text evidence="13">The sequence shown here is derived from an EMBL/GenBank/DDBJ whole genome shotgun (WGS) entry which is preliminary data.</text>
</comment>
<dbReference type="CDD" id="cd02012">
    <property type="entry name" value="TPP_TK"/>
    <property type="match status" value="1"/>
</dbReference>
<protein>
    <submittedName>
        <fullName evidence="13">Transketolase</fullName>
    </submittedName>
</protein>
<comment type="cofactor">
    <cofactor evidence="3">
        <name>Mg(2+)</name>
        <dbReference type="ChEBI" id="CHEBI:18420"/>
    </cofactor>
</comment>
<evidence type="ECO:0000256" key="11">
    <source>
        <dbReference type="ARBA" id="ARBA00023052"/>
    </source>
</evidence>
<dbReference type="GO" id="GO:0004802">
    <property type="term" value="F:transketolase activity"/>
    <property type="evidence" value="ECO:0007669"/>
    <property type="project" value="TreeGrafter"/>
</dbReference>
<dbReference type="Pfam" id="PF02780">
    <property type="entry name" value="Transketolase_C"/>
    <property type="match status" value="1"/>
</dbReference>
<evidence type="ECO:0000256" key="2">
    <source>
        <dbReference type="ARBA" id="ARBA00001936"/>
    </source>
</evidence>
<dbReference type="PROSITE" id="PS00802">
    <property type="entry name" value="TRANSKETOLASE_2"/>
    <property type="match status" value="1"/>
</dbReference>
<reference evidence="14" key="1">
    <citation type="submission" date="2017-09" db="EMBL/GenBank/DDBJ databases">
        <title>Depth-based differentiation of microbial function through sediment-hosted aquifers and enrichment of novel symbionts in the deep terrestrial subsurface.</title>
        <authorList>
            <person name="Probst A.J."/>
            <person name="Ladd B."/>
            <person name="Jarett J.K."/>
            <person name="Geller-Mcgrath D.E."/>
            <person name="Sieber C.M.K."/>
            <person name="Emerson J.B."/>
            <person name="Anantharaman K."/>
            <person name="Thomas B.C."/>
            <person name="Malmstrom R."/>
            <person name="Stieglmeier M."/>
            <person name="Klingl A."/>
            <person name="Woyke T."/>
            <person name="Ryan C.M."/>
            <person name="Banfield J.F."/>
        </authorList>
    </citation>
    <scope>NUCLEOTIDE SEQUENCE [LARGE SCALE GENOMIC DNA]</scope>
</reference>
<evidence type="ECO:0000313" key="14">
    <source>
        <dbReference type="Proteomes" id="UP000230557"/>
    </source>
</evidence>
<dbReference type="InterPro" id="IPR009014">
    <property type="entry name" value="Transketo_C/PFOR_II"/>
</dbReference>
<feature type="domain" description="Transketolase-like pyrimidine-binding" evidence="12">
    <location>
        <begin position="329"/>
        <end position="492"/>
    </location>
</feature>
<dbReference type="SUPFAM" id="SSF52922">
    <property type="entry name" value="TK C-terminal domain-like"/>
    <property type="match status" value="1"/>
</dbReference>
<comment type="cofactor">
    <cofactor evidence="1">
        <name>Ca(2+)</name>
        <dbReference type="ChEBI" id="CHEBI:29108"/>
    </cofactor>
</comment>